<evidence type="ECO:0000313" key="6">
    <source>
        <dbReference type="Proteomes" id="UP001138708"/>
    </source>
</evidence>
<name>A0A9X9WGP4_9PROT</name>
<feature type="domain" description="DUF1254" evidence="2">
    <location>
        <begin position="72"/>
        <end position="204"/>
    </location>
</feature>
<sequence length="473" mass="51362">MKKRDLFRASALAGAALTLPRLAIAQANRPGIIGAFESAEAALIFGLPIVMNYTVMYEFSIDRNNSQYKAPFNTMWNDAQVFTWRDTAIPTPNSDTPYSMSWLDLRAEPVVITVPDVPAGRYFSVMVCDGNTYNVGYIGSRATGQAGGSWMVAAPGWQGATPPGIKGVIRSTTQFAFAIFRTQLFAPDDMPNVVAVQRGYKTEPLSTFLRQPAPSAAPEIRWPRVNAELAKRHFFDYLAFALQFNAPQANEAAIRAQLAAIGIDGRGTPMPQSFLDRLELMAGAIEGERKVEAAVAAAGVKMNGWNVTPIPGSPEAYNGGWMLRAVAAKAGIYGNSTEEATYPFTRTTATGETLDGSKGRYTLTFGPGQLPPVNAFWSVTMYHGGNQLLVQNPIDRYLINTPMLGGMKRNADGGVTIHIQKDDPGADLRANWLPAPDGPIYLVMRLYWPKTEAPSLLPIGRGQWQPPGIVRAG</sequence>
<dbReference type="InterPro" id="IPR010621">
    <property type="entry name" value="DUF1214"/>
</dbReference>
<feature type="domain" description="DUF1214" evidence="1">
    <location>
        <begin position="339"/>
        <end position="450"/>
    </location>
</feature>
<organism evidence="3 6">
    <name type="scientific">Neoroseomonas oryzicola</name>
    <dbReference type="NCBI Taxonomy" id="535904"/>
    <lineage>
        <taxon>Bacteria</taxon>
        <taxon>Pseudomonadati</taxon>
        <taxon>Pseudomonadota</taxon>
        <taxon>Alphaproteobacteria</taxon>
        <taxon>Acetobacterales</taxon>
        <taxon>Acetobacteraceae</taxon>
        <taxon>Neoroseomonas</taxon>
    </lineage>
</organism>
<dbReference type="SUPFAM" id="SSF160935">
    <property type="entry name" value="VPA0735-like"/>
    <property type="match status" value="1"/>
</dbReference>
<evidence type="ECO:0000313" key="4">
    <source>
        <dbReference type="EMBL" id="NKE16217.1"/>
    </source>
</evidence>
<dbReference type="AlphaFoldDB" id="A0A9X9WGP4"/>
<dbReference type="PANTHER" id="PTHR36509:SF2">
    <property type="entry name" value="BLL3101 PROTEIN"/>
    <property type="match status" value="1"/>
</dbReference>
<keyword evidence="5" id="KW-1185">Reference proteome</keyword>
<dbReference type="EMBL" id="JAAVUP010000001">
    <property type="protein sequence ID" value="NKE16217.1"/>
    <property type="molecule type" value="Genomic_DNA"/>
</dbReference>
<evidence type="ECO:0000259" key="1">
    <source>
        <dbReference type="Pfam" id="PF06742"/>
    </source>
</evidence>
<dbReference type="InterPro" id="IPR037050">
    <property type="entry name" value="DUF1254_sf"/>
</dbReference>
<dbReference type="Proteomes" id="UP000746741">
    <property type="component" value="Unassembled WGS sequence"/>
</dbReference>
<gene>
    <name evidence="4" type="ORF">GWK15_04630</name>
    <name evidence="3" type="ORF">GXW75_09615</name>
</gene>
<dbReference type="InterPro" id="IPR010679">
    <property type="entry name" value="DUF1254"/>
</dbReference>
<dbReference type="Pfam" id="PF06863">
    <property type="entry name" value="DUF1254"/>
    <property type="match status" value="1"/>
</dbReference>
<reference evidence="3" key="1">
    <citation type="submission" date="2020-01" db="EMBL/GenBank/DDBJ databases">
        <authorList>
            <person name="Rat A."/>
        </authorList>
    </citation>
    <scope>NUCLEOTIDE SEQUENCE</scope>
    <source>
        <strain evidence="3">LMG 31161</strain>
    </source>
</reference>
<dbReference type="Pfam" id="PF06742">
    <property type="entry name" value="DUF1214"/>
    <property type="match status" value="1"/>
</dbReference>
<reference evidence="4 5" key="2">
    <citation type="submission" date="2020-02" db="EMBL/GenBank/DDBJ databases">
        <authorList>
            <person name="Sun Q."/>
            <person name="Inoue M."/>
        </authorList>
    </citation>
    <scope>NUCLEOTIDE SEQUENCE [LARGE SCALE GENOMIC DNA]</scope>
    <source>
        <strain evidence="4 5">KCTC 22478</strain>
    </source>
</reference>
<dbReference type="InterPro" id="IPR037049">
    <property type="entry name" value="DUF1214_C_sf"/>
</dbReference>
<comment type="caution">
    <text evidence="3">The sequence shown here is derived from an EMBL/GenBank/DDBJ whole genome shotgun (WGS) entry which is preliminary data.</text>
</comment>
<dbReference type="Gene3D" id="2.60.120.600">
    <property type="entry name" value="Domain of unknown function DUF1214, C-terminal domain"/>
    <property type="match status" value="1"/>
</dbReference>
<dbReference type="RefSeq" id="WP_168039510.1">
    <property type="nucleotide sequence ID" value="NZ_JAAEDK010000018.1"/>
</dbReference>
<dbReference type="EMBL" id="JAAEDK010000018">
    <property type="protein sequence ID" value="MBR0659504.1"/>
    <property type="molecule type" value="Genomic_DNA"/>
</dbReference>
<dbReference type="Proteomes" id="UP001138708">
    <property type="component" value="Unassembled WGS sequence"/>
</dbReference>
<evidence type="ECO:0000259" key="2">
    <source>
        <dbReference type="Pfam" id="PF06863"/>
    </source>
</evidence>
<evidence type="ECO:0000313" key="3">
    <source>
        <dbReference type="EMBL" id="MBR0659504.1"/>
    </source>
</evidence>
<protein>
    <submittedName>
        <fullName evidence="3">DUF1254 domain-containing protein</fullName>
    </submittedName>
</protein>
<reference evidence="3" key="3">
    <citation type="journal article" date="2021" name="Syst. Appl. Microbiol.">
        <title>Roseomonas hellenica sp. nov., isolated from roots of wild-growing Alkanna tinctoria.</title>
        <authorList>
            <person name="Rat A."/>
            <person name="Naranjo H.D."/>
            <person name="Lebbe L."/>
            <person name="Cnockaert M."/>
            <person name="Krigas N."/>
            <person name="Grigoriadou K."/>
            <person name="Maloupa E."/>
            <person name="Willems A."/>
        </authorList>
    </citation>
    <scope>NUCLEOTIDE SEQUENCE</scope>
    <source>
        <strain evidence="3">LMG 31161</strain>
    </source>
</reference>
<accession>A0A9X9WGP4</accession>
<dbReference type="Gene3D" id="2.60.40.1610">
    <property type="entry name" value="Domain of unknown function DUF1254"/>
    <property type="match status" value="1"/>
</dbReference>
<dbReference type="PANTHER" id="PTHR36509">
    <property type="entry name" value="BLL3101 PROTEIN"/>
    <property type="match status" value="1"/>
</dbReference>
<evidence type="ECO:0000313" key="5">
    <source>
        <dbReference type="Proteomes" id="UP000746741"/>
    </source>
</evidence>
<proteinExistence type="predicted"/>